<dbReference type="Proteomes" id="UP000719412">
    <property type="component" value="Unassembled WGS sequence"/>
</dbReference>
<keyword evidence="2" id="KW-1185">Reference proteome</keyword>
<gene>
    <name evidence="1" type="ORF">GEV33_010246</name>
</gene>
<evidence type="ECO:0000313" key="2">
    <source>
        <dbReference type="Proteomes" id="UP000719412"/>
    </source>
</evidence>
<dbReference type="AlphaFoldDB" id="A0A8J6H616"/>
<dbReference type="EMBL" id="JABDTM020025964">
    <property type="protein sequence ID" value="KAH0812545.1"/>
    <property type="molecule type" value="Genomic_DNA"/>
</dbReference>
<sequence>MIGCYNGKLDSVLNPKKTKEIAVPILVASGILCQWQRRQVQYWHMLLGIPPASLPESVKSHYFCPPDLQRTPLLLIHPSPLIQETHRFVVPTSKPCVRRPDVILPVSPWSHWKCHLVMDAFFASFLSIFPVMGALSSETPLAFLCTVQY</sequence>
<accession>A0A8J6H616</accession>
<protein>
    <submittedName>
        <fullName evidence="1">Uncharacterized protein</fullName>
    </submittedName>
</protein>
<reference evidence="1" key="1">
    <citation type="journal article" date="2020" name="J Insects Food Feed">
        <title>The yellow mealworm (Tenebrio molitor) genome: a resource for the emerging insects as food and feed industry.</title>
        <authorList>
            <person name="Eriksson T."/>
            <person name="Andere A."/>
            <person name="Kelstrup H."/>
            <person name="Emery V."/>
            <person name="Picard C."/>
        </authorList>
    </citation>
    <scope>NUCLEOTIDE SEQUENCE</scope>
    <source>
        <strain evidence="1">Stoneville</strain>
        <tissue evidence="1">Whole head</tissue>
    </source>
</reference>
<evidence type="ECO:0000313" key="1">
    <source>
        <dbReference type="EMBL" id="KAH0812545.1"/>
    </source>
</evidence>
<reference evidence="1" key="2">
    <citation type="submission" date="2021-08" db="EMBL/GenBank/DDBJ databases">
        <authorList>
            <person name="Eriksson T."/>
        </authorList>
    </citation>
    <scope>NUCLEOTIDE SEQUENCE</scope>
    <source>
        <strain evidence="1">Stoneville</strain>
        <tissue evidence="1">Whole head</tissue>
    </source>
</reference>
<comment type="caution">
    <text evidence="1">The sequence shown here is derived from an EMBL/GenBank/DDBJ whole genome shotgun (WGS) entry which is preliminary data.</text>
</comment>
<name>A0A8J6H616_TENMO</name>
<organism evidence="1 2">
    <name type="scientific">Tenebrio molitor</name>
    <name type="common">Yellow mealworm beetle</name>
    <dbReference type="NCBI Taxonomy" id="7067"/>
    <lineage>
        <taxon>Eukaryota</taxon>
        <taxon>Metazoa</taxon>
        <taxon>Ecdysozoa</taxon>
        <taxon>Arthropoda</taxon>
        <taxon>Hexapoda</taxon>
        <taxon>Insecta</taxon>
        <taxon>Pterygota</taxon>
        <taxon>Neoptera</taxon>
        <taxon>Endopterygota</taxon>
        <taxon>Coleoptera</taxon>
        <taxon>Polyphaga</taxon>
        <taxon>Cucujiformia</taxon>
        <taxon>Tenebrionidae</taxon>
        <taxon>Tenebrio</taxon>
    </lineage>
</organism>
<proteinExistence type="predicted"/>